<feature type="transmembrane region" description="Helical" evidence="7">
    <location>
        <begin position="311"/>
        <end position="332"/>
    </location>
</feature>
<feature type="region of interest" description="Disordered" evidence="6">
    <location>
        <begin position="459"/>
        <end position="479"/>
    </location>
</feature>
<feature type="compositionally biased region" description="Acidic residues" evidence="6">
    <location>
        <begin position="468"/>
        <end position="479"/>
    </location>
</feature>
<comment type="subcellular location">
    <subcellularLocation>
        <location evidence="1">Cell membrane</location>
        <topology evidence="1">Multi-pass membrane protein</topology>
    </subcellularLocation>
</comment>
<dbReference type="PANTHER" id="PTHR23513:SF6">
    <property type="entry name" value="MAJOR FACILITATOR SUPERFAMILY ASSOCIATED DOMAIN-CONTAINING PROTEIN"/>
    <property type="match status" value="1"/>
</dbReference>
<keyword evidence="2" id="KW-1003">Cell membrane</keyword>
<feature type="transmembrane region" description="Helical" evidence="7">
    <location>
        <begin position="261"/>
        <end position="278"/>
    </location>
</feature>
<evidence type="ECO:0000256" key="1">
    <source>
        <dbReference type="ARBA" id="ARBA00004651"/>
    </source>
</evidence>
<accession>A0A5J5K8T7</accession>
<keyword evidence="5 7" id="KW-0472">Membrane</keyword>
<evidence type="ECO:0000256" key="3">
    <source>
        <dbReference type="ARBA" id="ARBA00022692"/>
    </source>
</evidence>
<dbReference type="AlphaFoldDB" id="A0A5J5K8T7"/>
<dbReference type="PROSITE" id="PS50850">
    <property type="entry name" value="MFS"/>
    <property type="match status" value="1"/>
</dbReference>
<feature type="transmembrane region" description="Helical" evidence="7">
    <location>
        <begin position="103"/>
        <end position="124"/>
    </location>
</feature>
<feature type="transmembrane region" description="Helical" evidence="7">
    <location>
        <begin position="344"/>
        <end position="376"/>
    </location>
</feature>
<evidence type="ECO:0000313" key="10">
    <source>
        <dbReference type="Proteomes" id="UP000327011"/>
    </source>
</evidence>
<evidence type="ECO:0000313" key="9">
    <source>
        <dbReference type="EMBL" id="KAA9381401.1"/>
    </source>
</evidence>
<dbReference type="InterPro" id="IPR020846">
    <property type="entry name" value="MFS_dom"/>
</dbReference>
<feature type="transmembrane region" description="Helical" evidence="7">
    <location>
        <begin position="75"/>
        <end position="97"/>
    </location>
</feature>
<keyword evidence="3 7" id="KW-0812">Transmembrane</keyword>
<protein>
    <submittedName>
        <fullName evidence="9">MFS transporter</fullName>
    </submittedName>
</protein>
<feature type="transmembrane region" description="Helical" evidence="7">
    <location>
        <begin position="159"/>
        <end position="179"/>
    </location>
</feature>
<evidence type="ECO:0000256" key="7">
    <source>
        <dbReference type="SAM" id="Phobius"/>
    </source>
</evidence>
<feature type="transmembrane region" description="Helical" evidence="7">
    <location>
        <begin position="413"/>
        <end position="431"/>
    </location>
</feature>
<dbReference type="Pfam" id="PF07690">
    <property type="entry name" value="MFS_1"/>
    <property type="match status" value="1"/>
</dbReference>
<reference evidence="9 10" key="1">
    <citation type="submission" date="2019-09" db="EMBL/GenBank/DDBJ databases">
        <title>Screening of Novel Bioactive Compounds from Soil-Associated.</title>
        <authorList>
            <person name="Gong X."/>
        </authorList>
    </citation>
    <scope>NUCLEOTIDE SEQUENCE [LARGE SCALE GENOMIC DNA]</scope>
    <source>
        <strain evidence="9 10">Gxj-6</strain>
    </source>
</reference>
<organism evidence="9 10">
    <name type="scientific">Microbispora cellulosiformans</name>
    <dbReference type="NCBI Taxonomy" id="2614688"/>
    <lineage>
        <taxon>Bacteria</taxon>
        <taxon>Bacillati</taxon>
        <taxon>Actinomycetota</taxon>
        <taxon>Actinomycetes</taxon>
        <taxon>Streptosporangiales</taxon>
        <taxon>Streptosporangiaceae</taxon>
        <taxon>Microbispora</taxon>
    </lineage>
</organism>
<dbReference type="Proteomes" id="UP000327011">
    <property type="component" value="Unassembled WGS sequence"/>
</dbReference>
<dbReference type="InterPro" id="IPR036259">
    <property type="entry name" value="MFS_trans_sf"/>
</dbReference>
<dbReference type="Gene3D" id="1.20.1250.20">
    <property type="entry name" value="MFS general substrate transporter like domains"/>
    <property type="match status" value="1"/>
</dbReference>
<sequence length="479" mass="49743">MTTHHIQADPPPGVDCQCPGLGIRSPTRYHGKVAADRARTSAPLETDDSPRRADRPWHVLREFPDFRKLFTGSSISLLGSSITTVALPLTAVSYLHASPAQMGMLGAVSMLPHLILGLPAGVWVDRMSYRRTLILADFARAPLLGSIPVLAMFGWLQMWQLYVVAVLAGIGGLFEMVAAQSFTPAVVPRSHLLPANSSLALVTATVNTAGSGLGGLLVTLVTAPIAIAADALSFVISGVLKTRIRASGRTDAHTERRRRSLLVEIFHGLRAVFTHPIVRAVTVAATIGALAGQMQNVVLVLYLVRTLGFSSALVGVVIAIAGAAGILGAVLATGVTRRLGHGPAFITGMLVASVAGLVLAAASGALVPAIVVVVIAQSMRGLGPPIYGVNQQTLRQAHIPPALLSRANATWRFLVYGTQVLGAALGGFFGAAAGLRATLVVSSGLMLVGTAVAWASPLRSSGELPPQEPEEATEDSAAA</sequence>
<comment type="caution">
    <text evidence="9">The sequence shown here is derived from an EMBL/GenBank/DDBJ whole genome shotgun (WGS) entry which is preliminary data.</text>
</comment>
<dbReference type="SUPFAM" id="SSF103473">
    <property type="entry name" value="MFS general substrate transporter"/>
    <property type="match status" value="1"/>
</dbReference>
<evidence type="ECO:0000259" key="8">
    <source>
        <dbReference type="PROSITE" id="PS50850"/>
    </source>
</evidence>
<feature type="transmembrane region" description="Helical" evidence="7">
    <location>
        <begin position="216"/>
        <end position="240"/>
    </location>
</feature>
<proteinExistence type="predicted"/>
<dbReference type="PANTHER" id="PTHR23513">
    <property type="entry name" value="INTEGRAL MEMBRANE EFFLUX PROTEIN-RELATED"/>
    <property type="match status" value="1"/>
</dbReference>
<feature type="domain" description="Major facilitator superfamily (MFS) profile" evidence="8">
    <location>
        <begin position="277"/>
        <end position="479"/>
    </location>
</feature>
<evidence type="ECO:0000256" key="5">
    <source>
        <dbReference type="ARBA" id="ARBA00023136"/>
    </source>
</evidence>
<feature type="region of interest" description="Disordered" evidence="6">
    <location>
        <begin position="31"/>
        <end position="52"/>
    </location>
</feature>
<evidence type="ECO:0000256" key="4">
    <source>
        <dbReference type="ARBA" id="ARBA00022989"/>
    </source>
</evidence>
<dbReference type="CDD" id="cd06173">
    <property type="entry name" value="MFS_MefA_like"/>
    <property type="match status" value="1"/>
</dbReference>
<evidence type="ECO:0000256" key="6">
    <source>
        <dbReference type="SAM" id="MobiDB-lite"/>
    </source>
</evidence>
<keyword evidence="10" id="KW-1185">Reference proteome</keyword>
<dbReference type="EMBL" id="VYTZ01000001">
    <property type="protein sequence ID" value="KAA9381401.1"/>
    <property type="molecule type" value="Genomic_DNA"/>
</dbReference>
<dbReference type="GO" id="GO:0022857">
    <property type="term" value="F:transmembrane transporter activity"/>
    <property type="evidence" value="ECO:0007669"/>
    <property type="project" value="InterPro"/>
</dbReference>
<gene>
    <name evidence="9" type="ORF">F5972_00695</name>
</gene>
<dbReference type="InterPro" id="IPR011701">
    <property type="entry name" value="MFS"/>
</dbReference>
<dbReference type="GO" id="GO:0005886">
    <property type="term" value="C:plasma membrane"/>
    <property type="evidence" value="ECO:0007669"/>
    <property type="project" value="UniProtKB-SubCell"/>
</dbReference>
<name>A0A5J5K8T7_9ACTN</name>
<evidence type="ECO:0000256" key="2">
    <source>
        <dbReference type="ARBA" id="ARBA00022475"/>
    </source>
</evidence>
<feature type="transmembrane region" description="Helical" evidence="7">
    <location>
        <begin position="284"/>
        <end position="304"/>
    </location>
</feature>
<keyword evidence="4 7" id="KW-1133">Transmembrane helix</keyword>